<reference evidence="2 3" key="1">
    <citation type="submission" date="2018-06" db="EMBL/GenBank/DDBJ databases">
        <title>A transcriptomic atlas of mushroom development highlights an independent origin of complex multicellularity.</title>
        <authorList>
            <consortium name="DOE Joint Genome Institute"/>
            <person name="Krizsan K."/>
            <person name="Almasi E."/>
            <person name="Merenyi Z."/>
            <person name="Sahu N."/>
            <person name="Viragh M."/>
            <person name="Koszo T."/>
            <person name="Mondo S."/>
            <person name="Kiss B."/>
            <person name="Balint B."/>
            <person name="Kues U."/>
            <person name="Barry K."/>
            <person name="Hegedus J.C."/>
            <person name="Henrissat B."/>
            <person name="Johnson J."/>
            <person name="Lipzen A."/>
            <person name="Ohm R."/>
            <person name="Nagy I."/>
            <person name="Pangilinan J."/>
            <person name="Yan J."/>
            <person name="Xiong Y."/>
            <person name="Grigoriev I.V."/>
            <person name="Hibbett D.S."/>
            <person name="Nagy L.G."/>
        </authorList>
    </citation>
    <scope>NUCLEOTIDE SEQUENCE [LARGE SCALE GENOMIC DNA]</scope>
    <source>
        <strain evidence="2 3">SZMC22713</strain>
    </source>
</reference>
<evidence type="ECO:0000313" key="3">
    <source>
        <dbReference type="Proteomes" id="UP000294933"/>
    </source>
</evidence>
<sequence>MPFTPFPILRSHIHPFFVICNAFYAFHFHVSKDALPPHLKEHWDLLRSIYGLWVRDEQTVSESINEDDRLEDQSAGNLSDDFSTCIGNEGREPDIQAEDGVGTHHHPDTKPQDTCDRLSNLGDYYSDCSSEPEMEIIHPLNISLWAKQTIWAWDDDDGSDKAKVEAAWEREVKENLHTLAAEQHDAIRDVE</sequence>
<protein>
    <submittedName>
        <fullName evidence="2">Uncharacterized protein</fullName>
    </submittedName>
</protein>
<dbReference type="EMBL" id="ML170201">
    <property type="protein sequence ID" value="TDL18986.1"/>
    <property type="molecule type" value="Genomic_DNA"/>
</dbReference>
<proteinExistence type="predicted"/>
<feature type="compositionally biased region" description="Basic and acidic residues" evidence="1">
    <location>
        <begin position="101"/>
        <end position="115"/>
    </location>
</feature>
<dbReference type="VEuPathDB" id="FungiDB:BD410DRAFT_792591"/>
<dbReference type="AlphaFoldDB" id="A0A4Y7PVC3"/>
<dbReference type="Proteomes" id="UP000294933">
    <property type="component" value="Unassembled WGS sequence"/>
</dbReference>
<feature type="region of interest" description="Disordered" evidence="1">
    <location>
        <begin position="87"/>
        <end position="115"/>
    </location>
</feature>
<evidence type="ECO:0000256" key="1">
    <source>
        <dbReference type="SAM" id="MobiDB-lite"/>
    </source>
</evidence>
<name>A0A4Y7PVC3_9AGAM</name>
<gene>
    <name evidence="2" type="ORF">BD410DRAFT_792591</name>
</gene>
<accession>A0A4Y7PVC3</accession>
<keyword evidence="3" id="KW-1185">Reference proteome</keyword>
<evidence type="ECO:0000313" key="2">
    <source>
        <dbReference type="EMBL" id="TDL18986.1"/>
    </source>
</evidence>
<organism evidence="2 3">
    <name type="scientific">Rickenella mellea</name>
    <dbReference type="NCBI Taxonomy" id="50990"/>
    <lineage>
        <taxon>Eukaryota</taxon>
        <taxon>Fungi</taxon>
        <taxon>Dikarya</taxon>
        <taxon>Basidiomycota</taxon>
        <taxon>Agaricomycotina</taxon>
        <taxon>Agaricomycetes</taxon>
        <taxon>Hymenochaetales</taxon>
        <taxon>Rickenellaceae</taxon>
        <taxon>Rickenella</taxon>
    </lineage>
</organism>
<dbReference type="OrthoDB" id="3133596at2759"/>